<gene>
    <name evidence="5" type="ORF">FA15DRAFT_740560</name>
</gene>
<dbReference type="EMBL" id="ML210196">
    <property type="protein sequence ID" value="TFK24695.1"/>
    <property type="molecule type" value="Genomic_DNA"/>
</dbReference>
<dbReference type="PANTHER" id="PTHR45641:SF19">
    <property type="entry name" value="NEPHROCYSTIN-3"/>
    <property type="match status" value="1"/>
</dbReference>
<evidence type="ECO:0000313" key="5">
    <source>
        <dbReference type="EMBL" id="TFK24695.1"/>
    </source>
</evidence>
<dbReference type="SUPFAM" id="SSF52540">
    <property type="entry name" value="P-loop containing nucleoside triphosphate hydrolases"/>
    <property type="match status" value="1"/>
</dbReference>
<dbReference type="SUPFAM" id="SSF48452">
    <property type="entry name" value="TPR-like"/>
    <property type="match status" value="3"/>
</dbReference>
<dbReference type="Pfam" id="PF13374">
    <property type="entry name" value="TPR_10"/>
    <property type="match status" value="3"/>
</dbReference>
<feature type="domain" description="Nephrocystin 3-like N-terminal" evidence="4">
    <location>
        <begin position="143"/>
        <end position="286"/>
    </location>
</feature>
<dbReference type="PANTHER" id="PTHR45641">
    <property type="entry name" value="TETRATRICOPEPTIDE REPEAT PROTEIN (AFU_ORTHOLOGUE AFUA_6G03870)"/>
    <property type="match status" value="1"/>
</dbReference>
<evidence type="ECO:0000256" key="2">
    <source>
        <dbReference type="ARBA" id="ARBA00022803"/>
    </source>
</evidence>
<dbReference type="OrthoDB" id="3038309at2759"/>
<evidence type="ECO:0000256" key="1">
    <source>
        <dbReference type="ARBA" id="ARBA00022737"/>
    </source>
</evidence>
<keyword evidence="6" id="KW-1185">Reference proteome</keyword>
<dbReference type="Gene3D" id="1.25.40.10">
    <property type="entry name" value="Tetratricopeptide repeat domain"/>
    <property type="match status" value="4"/>
</dbReference>
<dbReference type="InterPro" id="IPR011990">
    <property type="entry name" value="TPR-like_helical_dom_sf"/>
</dbReference>
<keyword evidence="2" id="KW-0802">TPR repeat</keyword>
<accession>A0A5C3KWS8</accession>
<dbReference type="SMART" id="SM00028">
    <property type="entry name" value="TPR"/>
    <property type="match status" value="7"/>
</dbReference>
<dbReference type="InterPro" id="IPR056884">
    <property type="entry name" value="NPHP3-like_N"/>
</dbReference>
<dbReference type="Gene3D" id="3.40.50.300">
    <property type="entry name" value="P-loop containing nucleotide triphosphate hydrolases"/>
    <property type="match status" value="1"/>
</dbReference>
<evidence type="ECO:0000313" key="6">
    <source>
        <dbReference type="Proteomes" id="UP000307440"/>
    </source>
</evidence>
<dbReference type="Proteomes" id="UP000307440">
    <property type="component" value="Unassembled WGS sequence"/>
</dbReference>
<sequence length="1334" mass="148755">MLKTILASPRDDGRASSARTGIGDATPGSSNTKPSRRLWKSFKGSLRGQGSAKAGVDIFSKSSHVILNDVSINAHAADRLEIHYHNADSATGIKIHEALGRLPDPKRCYWDVMNVCSEGTRTAHLEEISSWATRFVDNNVPSEQAERVLVVGGPAGSGKSALANTICKRMDDSGLLVASFFFRQMGQHHTSESFMAVFIRGLCNIDRQIEQRIGRIIVEKPALASSSAIAQFEGLVIPIIPLLPTDRTFVVGIDALDEQADKVLVAFLRDYVHRLPATFKFVLTTRPVPQVMEHLEGQPHIHIFSRLLTGESSFQDVRTYAQLRLSKTNYHPRVSPKLLDEFISKSEGLFMWAETVLNHIDNSYDPPAELADIVKGASSHWMESETSTKKLESLYAHILSKMPWTDRRFVEKYNVVMGAFVTLMAPLSVRGLAALYAPDGVTEEDIHRICAFIRPLLQDYSRHTPQKPVQLLHLSVQEFLTQNAPAPYHIDSNVHHLFLSRLSLLTIKTELMPTNVPTLGFTEGDWVWDFTELPPGIPRLSKDVVLEHLWYACCHLGQHELSVLKDIADQSRGALLYEIVVENPRYLLEASASMGALIDIVSLRKKTVTLHSVDYTSKNTRMTMKAYFAMACCLYPQEQSLGLMEEAVRLYRQSIPSSPDPSTELEYATGLCRLAQLLYARLRSREGLRIAEEALTITRRLTSTSQNMESPVLGHAILLQIQILHRLDRCEECHELDLKAIDTFRELEAAQPETFRVHLAMALSLAGSILMERRRHSEAITYLEESTKLRRLLVASNPDKHESFMADVLLQRGICFTQVGKATEAVALGEEAVMIRRRLVEKDPSHFSPYLGCSLYILAWCLSECGQQSEAVLIAKECVDIRRRLTEGDPAAHETSLADSLHNYAFYLSNSPITLAESIEQGQKAVEIRRRLACEDPQSFNADLAWSLFNLACNLYKCSRYSEAVPIAKECVDIRRRLTEEDPAAHKVSLASSLHSYALYLSKSPTTLAESIEHGQEAVEIRRCLAREDPQNHDADLAQSLFNLACDLGNCSRYSEAVPIAKECVNIRHRLAEEDPAAHKVSLTSSLHSYALYLSKSPGTTLAESIERGQEAVEIWRRLAREDPQSFEAGLAQSLNNLAGGLVKFSRYSEAVSIMKECVETRRGLTARDCAMYEPLLAGALNNQAWYLAQIPGREPEAVKSAEESVKIFHRLVLEDPKAFSNGLAASLDTMAYSLNHSGRYEDALPPVLEGLEIYHGAIEGQAHEISDHQSSSLHKTYAESLIGLGRNDEASVPLKSAIIIYERLVASQPQKALRYSLELQECRQLSELLAGAS</sequence>
<evidence type="ECO:0000256" key="3">
    <source>
        <dbReference type="SAM" id="MobiDB-lite"/>
    </source>
</evidence>
<dbReference type="Pfam" id="PF24883">
    <property type="entry name" value="NPHP3_N"/>
    <property type="match status" value="1"/>
</dbReference>
<dbReference type="STRING" id="230819.A0A5C3KWS8"/>
<protein>
    <recommendedName>
        <fullName evidence="4">Nephrocystin 3-like N-terminal domain-containing protein</fullName>
    </recommendedName>
</protein>
<name>A0A5C3KWS8_COPMA</name>
<evidence type="ECO:0000259" key="4">
    <source>
        <dbReference type="Pfam" id="PF24883"/>
    </source>
</evidence>
<organism evidence="5 6">
    <name type="scientific">Coprinopsis marcescibilis</name>
    <name type="common">Agaric fungus</name>
    <name type="synonym">Psathyrella marcescibilis</name>
    <dbReference type="NCBI Taxonomy" id="230819"/>
    <lineage>
        <taxon>Eukaryota</taxon>
        <taxon>Fungi</taxon>
        <taxon>Dikarya</taxon>
        <taxon>Basidiomycota</taxon>
        <taxon>Agaricomycotina</taxon>
        <taxon>Agaricomycetes</taxon>
        <taxon>Agaricomycetidae</taxon>
        <taxon>Agaricales</taxon>
        <taxon>Agaricineae</taxon>
        <taxon>Psathyrellaceae</taxon>
        <taxon>Coprinopsis</taxon>
    </lineage>
</organism>
<dbReference type="InterPro" id="IPR019734">
    <property type="entry name" value="TPR_rpt"/>
</dbReference>
<proteinExistence type="predicted"/>
<feature type="region of interest" description="Disordered" evidence="3">
    <location>
        <begin position="1"/>
        <end position="36"/>
    </location>
</feature>
<reference evidence="5 6" key="1">
    <citation type="journal article" date="2019" name="Nat. Ecol. Evol.">
        <title>Megaphylogeny resolves global patterns of mushroom evolution.</title>
        <authorList>
            <person name="Varga T."/>
            <person name="Krizsan K."/>
            <person name="Foldi C."/>
            <person name="Dima B."/>
            <person name="Sanchez-Garcia M."/>
            <person name="Sanchez-Ramirez S."/>
            <person name="Szollosi G.J."/>
            <person name="Szarkandi J.G."/>
            <person name="Papp V."/>
            <person name="Albert L."/>
            <person name="Andreopoulos W."/>
            <person name="Angelini C."/>
            <person name="Antonin V."/>
            <person name="Barry K.W."/>
            <person name="Bougher N.L."/>
            <person name="Buchanan P."/>
            <person name="Buyck B."/>
            <person name="Bense V."/>
            <person name="Catcheside P."/>
            <person name="Chovatia M."/>
            <person name="Cooper J."/>
            <person name="Damon W."/>
            <person name="Desjardin D."/>
            <person name="Finy P."/>
            <person name="Geml J."/>
            <person name="Haridas S."/>
            <person name="Hughes K."/>
            <person name="Justo A."/>
            <person name="Karasinski D."/>
            <person name="Kautmanova I."/>
            <person name="Kiss B."/>
            <person name="Kocsube S."/>
            <person name="Kotiranta H."/>
            <person name="LaButti K.M."/>
            <person name="Lechner B.E."/>
            <person name="Liimatainen K."/>
            <person name="Lipzen A."/>
            <person name="Lukacs Z."/>
            <person name="Mihaltcheva S."/>
            <person name="Morgado L.N."/>
            <person name="Niskanen T."/>
            <person name="Noordeloos M.E."/>
            <person name="Ohm R.A."/>
            <person name="Ortiz-Santana B."/>
            <person name="Ovrebo C."/>
            <person name="Racz N."/>
            <person name="Riley R."/>
            <person name="Savchenko A."/>
            <person name="Shiryaev A."/>
            <person name="Soop K."/>
            <person name="Spirin V."/>
            <person name="Szebenyi C."/>
            <person name="Tomsovsky M."/>
            <person name="Tulloss R.E."/>
            <person name="Uehling J."/>
            <person name="Grigoriev I.V."/>
            <person name="Vagvolgyi C."/>
            <person name="Papp T."/>
            <person name="Martin F.M."/>
            <person name="Miettinen O."/>
            <person name="Hibbett D.S."/>
            <person name="Nagy L.G."/>
        </authorList>
    </citation>
    <scope>NUCLEOTIDE SEQUENCE [LARGE SCALE GENOMIC DNA]</scope>
    <source>
        <strain evidence="5 6">CBS 121175</strain>
    </source>
</reference>
<dbReference type="InterPro" id="IPR027417">
    <property type="entry name" value="P-loop_NTPase"/>
</dbReference>
<keyword evidence="1" id="KW-0677">Repeat</keyword>